<evidence type="ECO:0000313" key="2">
    <source>
        <dbReference type="EMBL" id="KAJ1166658.1"/>
    </source>
</evidence>
<gene>
    <name evidence="2" type="ORF">NDU88_007057</name>
</gene>
<sequence length="121" mass="12762">MPQTAAVSQNSKYAVERSVSGSSLDTPGSHSTNQHCNHSKSKYKSNSRYCDHSETGLKYHSTVITPNQNASPTVDSVTTQKQSSSATGDSVTTQKQSSSTTGGMCRGAENDVPPSSTLYIG</sequence>
<organism evidence="2 3">
    <name type="scientific">Pleurodeles waltl</name>
    <name type="common">Iberian ribbed newt</name>
    <dbReference type="NCBI Taxonomy" id="8319"/>
    <lineage>
        <taxon>Eukaryota</taxon>
        <taxon>Metazoa</taxon>
        <taxon>Chordata</taxon>
        <taxon>Craniata</taxon>
        <taxon>Vertebrata</taxon>
        <taxon>Euteleostomi</taxon>
        <taxon>Amphibia</taxon>
        <taxon>Batrachia</taxon>
        <taxon>Caudata</taxon>
        <taxon>Salamandroidea</taxon>
        <taxon>Salamandridae</taxon>
        <taxon>Pleurodelinae</taxon>
        <taxon>Pleurodeles</taxon>
    </lineage>
</organism>
<feature type="compositionally biased region" description="Low complexity" evidence="1">
    <location>
        <begin position="90"/>
        <end position="101"/>
    </location>
</feature>
<dbReference type="AlphaFoldDB" id="A0AAV7SRH5"/>
<name>A0AAV7SRH5_PLEWA</name>
<proteinExistence type="predicted"/>
<reference evidence="2" key="1">
    <citation type="journal article" date="2022" name="bioRxiv">
        <title>Sequencing and chromosome-scale assembly of the giantPleurodeles waltlgenome.</title>
        <authorList>
            <person name="Brown T."/>
            <person name="Elewa A."/>
            <person name="Iarovenko S."/>
            <person name="Subramanian E."/>
            <person name="Araus A.J."/>
            <person name="Petzold A."/>
            <person name="Susuki M."/>
            <person name="Suzuki K.-i.T."/>
            <person name="Hayashi T."/>
            <person name="Toyoda A."/>
            <person name="Oliveira C."/>
            <person name="Osipova E."/>
            <person name="Leigh N.D."/>
            <person name="Simon A."/>
            <person name="Yun M.H."/>
        </authorList>
    </citation>
    <scope>NUCLEOTIDE SEQUENCE</scope>
    <source>
        <strain evidence="2">20211129_DDA</strain>
        <tissue evidence="2">Liver</tissue>
    </source>
</reference>
<dbReference type="EMBL" id="JANPWB010000008">
    <property type="protein sequence ID" value="KAJ1166658.1"/>
    <property type="molecule type" value="Genomic_DNA"/>
</dbReference>
<keyword evidence="3" id="KW-1185">Reference proteome</keyword>
<accession>A0AAV7SRH5</accession>
<feature type="compositionally biased region" description="Polar residues" evidence="1">
    <location>
        <begin position="62"/>
        <end position="89"/>
    </location>
</feature>
<feature type="compositionally biased region" description="Polar residues" evidence="1">
    <location>
        <begin position="1"/>
        <end position="12"/>
    </location>
</feature>
<evidence type="ECO:0000313" key="3">
    <source>
        <dbReference type="Proteomes" id="UP001066276"/>
    </source>
</evidence>
<evidence type="ECO:0000256" key="1">
    <source>
        <dbReference type="SAM" id="MobiDB-lite"/>
    </source>
</evidence>
<comment type="caution">
    <text evidence="2">The sequence shown here is derived from an EMBL/GenBank/DDBJ whole genome shotgun (WGS) entry which is preliminary data.</text>
</comment>
<protein>
    <submittedName>
        <fullName evidence="2">Uncharacterized protein</fullName>
    </submittedName>
</protein>
<dbReference type="Proteomes" id="UP001066276">
    <property type="component" value="Chromosome 4_2"/>
</dbReference>
<feature type="region of interest" description="Disordered" evidence="1">
    <location>
        <begin position="1"/>
        <end position="121"/>
    </location>
</feature>
<feature type="compositionally biased region" description="Polar residues" evidence="1">
    <location>
        <begin position="19"/>
        <end position="36"/>
    </location>
</feature>